<dbReference type="Gene3D" id="3.40.50.12780">
    <property type="entry name" value="N-terminal domain of ligase-like"/>
    <property type="match status" value="1"/>
</dbReference>
<dbReference type="InterPro" id="IPR020845">
    <property type="entry name" value="AMP-binding_CS"/>
</dbReference>
<organism evidence="2 3">
    <name type="scientific">Nocardia mexicana</name>
    <dbReference type="NCBI Taxonomy" id="279262"/>
    <lineage>
        <taxon>Bacteria</taxon>
        <taxon>Bacillati</taxon>
        <taxon>Actinomycetota</taxon>
        <taxon>Actinomycetes</taxon>
        <taxon>Mycobacteriales</taxon>
        <taxon>Nocardiaceae</taxon>
        <taxon>Nocardia</taxon>
    </lineage>
</organism>
<evidence type="ECO:0000313" key="3">
    <source>
        <dbReference type="Proteomes" id="UP000255355"/>
    </source>
</evidence>
<sequence length="543" mass="58835">MTHAPTARSRRSPHHLGLIFEWSAERSGRTVMRLDRPLDTAPGGGTSLDVEALAAEVSALAAALHAAGARHGDRVVIVKDNHYDITLLAAAAARFGALPVLLSAGIAVSSIRAMIERVRPALVVAGTTVLARAAAEGIDLTAGVSRVVAVGAGGESVPERAVPLSELRGAPDVPVRISAPDEPMVVTHTSGTTGVPKLVVNSSYTALGALPYRLESAPVPFIAPNARDVVAVSLPFAHVRTMSWTQAQLTRGPREIVVVTDTSIPNAESMFERFPATSIESVPNVFQRWEPLADRRPELFAQVRRYATTFDAIHPRTVRKFLGASRRRFPVWAWGLCQSEVGGVFANICTRRTVREGAGGSRELNIGWPTLVGVRVVDPDTGRSARRGDPGIVMVKTPIRCLDYLGESDRHQAKMTGKWWNTGDLGVREGFGRYRLIDREVDMIPGMSCIELESTLLDRLDRTSEVIVLAVPGALPLPVLCVDGEPPSEAEWRAATTGLPELDRPRIVPWEDLPRTATWKVRRQLLRERLVGTDAGLGTGRWT</sequence>
<evidence type="ECO:0000313" key="2">
    <source>
        <dbReference type="EMBL" id="RDI49987.1"/>
    </source>
</evidence>
<dbReference type="InterPro" id="IPR050237">
    <property type="entry name" value="ATP-dep_AMP-bd_enzyme"/>
</dbReference>
<dbReference type="GO" id="GO:0016874">
    <property type="term" value="F:ligase activity"/>
    <property type="evidence" value="ECO:0007669"/>
    <property type="project" value="UniProtKB-KW"/>
</dbReference>
<dbReference type="Pfam" id="PF00501">
    <property type="entry name" value="AMP-binding"/>
    <property type="match status" value="1"/>
</dbReference>
<feature type="domain" description="AMP-dependent synthetase/ligase" evidence="1">
    <location>
        <begin position="35"/>
        <end position="398"/>
    </location>
</feature>
<dbReference type="EMBL" id="QQAZ01000006">
    <property type="protein sequence ID" value="RDI49987.1"/>
    <property type="molecule type" value="Genomic_DNA"/>
</dbReference>
<dbReference type="RefSeq" id="WP_068024892.1">
    <property type="nucleotide sequence ID" value="NZ_QQAZ01000006.1"/>
</dbReference>
<proteinExistence type="predicted"/>
<dbReference type="STRING" id="1210089.GCA_001613165_05240"/>
<dbReference type="OrthoDB" id="4495845at2"/>
<dbReference type="PROSITE" id="PS00455">
    <property type="entry name" value="AMP_BINDING"/>
    <property type="match status" value="1"/>
</dbReference>
<dbReference type="PANTHER" id="PTHR43767">
    <property type="entry name" value="LONG-CHAIN-FATTY-ACID--COA LIGASE"/>
    <property type="match status" value="1"/>
</dbReference>
<dbReference type="PANTHER" id="PTHR43767:SF1">
    <property type="entry name" value="NONRIBOSOMAL PEPTIDE SYNTHASE PES1 (EUROFUNG)-RELATED"/>
    <property type="match status" value="1"/>
</dbReference>
<keyword evidence="3" id="KW-1185">Reference proteome</keyword>
<dbReference type="InterPro" id="IPR000873">
    <property type="entry name" value="AMP-dep_synth/lig_dom"/>
</dbReference>
<dbReference type="SUPFAM" id="SSF56801">
    <property type="entry name" value="Acetyl-CoA synthetase-like"/>
    <property type="match status" value="1"/>
</dbReference>
<evidence type="ECO:0000259" key="1">
    <source>
        <dbReference type="Pfam" id="PF00501"/>
    </source>
</evidence>
<accession>A0A370H2C8</accession>
<dbReference type="AlphaFoldDB" id="A0A370H2C8"/>
<comment type="caution">
    <text evidence="2">The sequence shown here is derived from an EMBL/GenBank/DDBJ whole genome shotgun (WGS) entry which is preliminary data.</text>
</comment>
<dbReference type="InterPro" id="IPR042099">
    <property type="entry name" value="ANL_N_sf"/>
</dbReference>
<keyword evidence="2" id="KW-0436">Ligase</keyword>
<dbReference type="Proteomes" id="UP000255355">
    <property type="component" value="Unassembled WGS sequence"/>
</dbReference>
<gene>
    <name evidence="2" type="ORF">DFR68_106425</name>
</gene>
<protein>
    <submittedName>
        <fullName evidence="2">Acyl-CoA synthetase (AMP-forming)/AMP-acid ligase II</fullName>
    </submittedName>
</protein>
<name>A0A370H2C8_9NOCA</name>
<reference evidence="2 3" key="1">
    <citation type="submission" date="2018-07" db="EMBL/GenBank/DDBJ databases">
        <title>Genomic Encyclopedia of Type Strains, Phase IV (KMG-IV): sequencing the most valuable type-strain genomes for metagenomic binning, comparative biology and taxonomic classification.</title>
        <authorList>
            <person name="Goeker M."/>
        </authorList>
    </citation>
    <scope>NUCLEOTIDE SEQUENCE [LARGE SCALE GENOMIC DNA]</scope>
    <source>
        <strain evidence="2 3">DSM 44952</strain>
    </source>
</reference>